<sequence length="73" mass="8202">MSFIQVMKDDISLVTGGNVLHPDNLGQHNARARITHCESASVGLRSKKVLISKKSYVYVRSIEGKYIEEKIIK</sequence>
<proteinExistence type="predicted"/>
<keyword evidence="4" id="KW-1185">Reference proteome</keyword>
<dbReference type="Proteomes" id="UP000235114">
    <property type="component" value="Unassembled WGS sequence"/>
</dbReference>
<protein>
    <submittedName>
        <fullName evidence="1">Uncharacterized protein</fullName>
    </submittedName>
</protein>
<reference evidence="2 4" key="2">
    <citation type="submission" date="2017-12" db="EMBL/GenBank/DDBJ databases">
        <title>Comparative Functional Genomics of Dry Heat Resistant strains isolated from the Viking Spacecraft.</title>
        <authorList>
            <person name="Seuylemezian A."/>
            <person name="Cooper K."/>
            <person name="Vaishampayan P."/>
        </authorList>
    </citation>
    <scope>NUCLEOTIDE SEQUENCE [LARGE SCALE GENOMIC DNA]</scope>
    <source>
        <strain evidence="2 4">ATCC 29669</strain>
    </source>
</reference>
<dbReference type="EMBL" id="PGVA01000028">
    <property type="protein sequence ID" value="PLR82126.1"/>
    <property type="molecule type" value="Genomic_DNA"/>
</dbReference>
<organism evidence="1 3">
    <name type="scientific">Bacillus canaveralius</name>
    <dbReference type="NCBI Taxonomy" id="1403243"/>
    <lineage>
        <taxon>Bacteria</taxon>
        <taxon>Bacillati</taxon>
        <taxon>Bacillota</taxon>
        <taxon>Bacilli</taxon>
        <taxon>Bacillales</taxon>
        <taxon>Bacillaceae</taxon>
        <taxon>Bacillus</taxon>
    </lineage>
</organism>
<dbReference type="AlphaFoldDB" id="A0A2N5GKU6"/>
<comment type="caution">
    <text evidence="1">The sequence shown here is derived from an EMBL/GenBank/DDBJ whole genome shotgun (WGS) entry which is preliminary data.</text>
</comment>
<accession>A0A2N5GKU6</accession>
<dbReference type="EMBL" id="PGVD01000025">
    <property type="protein sequence ID" value="PLR97968.1"/>
    <property type="molecule type" value="Genomic_DNA"/>
</dbReference>
<evidence type="ECO:0000313" key="2">
    <source>
        <dbReference type="EMBL" id="PLR97968.1"/>
    </source>
</evidence>
<evidence type="ECO:0000313" key="3">
    <source>
        <dbReference type="Proteomes" id="UP000234951"/>
    </source>
</evidence>
<gene>
    <name evidence="1" type="ORF">CU635_13240</name>
    <name evidence="2" type="ORF">CVD25_09100</name>
</gene>
<evidence type="ECO:0000313" key="1">
    <source>
        <dbReference type="EMBL" id="PLR82126.1"/>
    </source>
</evidence>
<dbReference type="Proteomes" id="UP000234951">
    <property type="component" value="Unassembled WGS sequence"/>
</dbReference>
<name>A0A2N5GKU6_9BACI</name>
<evidence type="ECO:0000313" key="4">
    <source>
        <dbReference type="Proteomes" id="UP000235114"/>
    </source>
</evidence>
<reference evidence="1 3" key="1">
    <citation type="submission" date="2017-11" db="EMBL/GenBank/DDBJ databases">
        <title>Comparitive Functional Genomics of Dry Heat Resistant strains isolated from the Viking Spacecraft.</title>
        <authorList>
            <person name="Seuylemezian A."/>
            <person name="Cooper K."/>
            <person name="Vaishampayan P."/>
        </authorList>
    </citation>
    <scope>NUCLEOTIDE SEQUENCE [LARGE SCALE GENOMIC DNA]</scope>
    <source>
        <strain evidence="1 3">M4.6</strain>
    </source>
</reference>